<name>F4PJC5_CACFS</name>
<dbReference type="InterPro" id="IPR004875">
    <property type="entry name" value="DDE_SF_endonuclease_dom"/>
</dbReference>
<evidence type="ECO:0000259" key="2">
    <source>
        <dbReference type="Pfam" id="PF03184"/>
    </source>
</evidence>
<organism evidence="3 4">
    <name type="scientific">Cavenderia fasciculata</name>
    <name type="common">Slime mold</name>
    <name type="synonym">Dictyostelium fasciculatum</name>
    <dbReference type="NCBI Taxonomy" id="261658"/>
    <lineage>
        <taxon>Eukaryota</taxon>
        <taxon>Amoebozoa</taxon>
        <taxon>Evosea</taxon>
        <taxon>Eumycetozoa</taxon>
        <taxon>Dictyostelia</taxon>
        <taxon>Acytosteliales</taxon>
        <taxon>Cavenderiaceae</taxon>
        <taxon>Cavenderia</taxon>
    </lineage>
</organism>
<feature type="region of interest" description="Disordered" evidence="1">
    <location>
        <begin position="410"/>
        <end position="431"/>
    </location>
</feature>
<protein>
    <recommendedName>
        <fullName evidence="2">DDE-1 domain-containing protein</fullName>
    </recommendedName>
</protein>
<feature type="domain" description="DDE-1" evidence="2">
    <location>
        <begin position="209"/>
        <end position="303"/>
    </location>
</feature>
<sequence>MEELASTKQDQKQVYGEILGVLTVFWECKSRLTLQKVLVREQKERLEAAVMLRLEHGEISNKNISFVLGLEEYEVSRALKKKSIVPRQKTLTQEEEEKIIAKIKISIQQNRPMTKTDVKILALNLWKERTGTKREKMLSDSWWRGFRSRYVDLKLRYVRSQDYKRALAEQKGGSDAWIKETRDFIVKHGIKQENIFNIDEKGVLFTDTKQKVDESIKLDCVQFFVKQLTTPGDKLLLVDNHGSNFSPELLQWANENKVHIKSFPSNMTHILQPLDLVIFSSFSQSLKNMILKQLQDKPNFKIAPEHYQQFSYFAWVEATKPTNVMAAWNKSGIINCSPLSPQDQGLIPKPPKATKKSSKALALVQTTSNALVTTDSLPHKQRSMMMRDKMSTGTVWTDDTNRDLVIHYKKETRKRRQPKKSDSGDVNLSQVNNYNTFNQINVATGEMRDENNRPAKRIAYESNTNSSSQLSTTIQNPSFVSSVKSLFNKFLH</sequence>
<dbReference type="EMBL" id="GL883007">
    <property type="protein sequence ID" value="EGG24411.1"/>
    <property type="molecule type" value="Genomic_DNA"/>
</dbReference>
<dbReference type="GO" id="GO:0003676">
    <property type="term" value="F:nucleic acid binding"/>
    <property type="evidence" value="ECO:0007669"/>
    <property type="project" value="InterPro"/>
</dbReference>
<accession>F4PJC5</accession>
<dbReference type="RefSeq" id="XP_004362262.1">
    <property type="nucleotide sequence ID" value="XM_004362205.1"/>
</dbReference>
<gene>
    <name evidence="3" type="ORF">DFA_06561</name>
</gene>
<keyword evidence="4" id="KW-1185">Reference proteome</keyword>
<dbReference type="Pfam" id="PF03184">
    <property type="entry name" value="DDE_1"/>
    <property type="match status" value="1"/>
</dbReference>
<dbReference type="Proteomes" id="UP000007797">
    <property type="component" value="Unassembled WGS sequence"/>
</dbReference>
<proteinExistence type="predicted"/>
<dbReference type="GeneID" id="14875951"/>
<evidence type="ECO:0000256" key="1">
    <source>
        <dbReference type="SAM" id="MobiDB-lite"/>
    </source>
</evidence>
<evidence type="ECO:0000313" key="4">
    <source>
        <dbReference type="Proteomes" id="UP000007797"/>
    </source>
</evidence>
<dbReference type="KEGG" id="dfa:DFA_06561"/>
<evidence type="ECO:0000313" key="3">
    <source>
        <dbReference type="EMBL" id="EGG24411.1"/>
    </source>
</evidence>
<dbReference type="AlphaFoldDB" id="F4PJC5"/>
<reference evidence="4" key="1">
    <citation type="journal article" date="2011" name="Genome Res.">
        <title>Phylogeny-wide analysis of social amoeba genomes highlights ancient origins for complex intercellular communication.</title>
        <authorList>
            <person name="Heidel A.J."/>
            <person name="Lawal H.M."/>
            <person name="Felder M."/>
            <person name="Schilde C."/>
            <person name="Helps N.R."/>
            <person name="Tunggal B."/>
            <person name="Rivero F."/>
            <person name="John U."/>
            <person name="Schleicher M."/>
            <person name="Eichinger L."/>
            <person name="Platzer M."/>
            <person name="Noegel A.A."/>
            <person name="Schaap P."/>
            <person name="Gloeckner G."/>
        </authorList>
    </citation>
    <scope>NUCLEOTIDE SEQUENCE [LARGE SCALE GENOMIC DNA]</scope>
    <source>
        <strain evidence="4">SH3</strain>
    </source>
</reference>